<dbReference type="Pfam" id="PF21082">
    <property type="entry name" value="MS_channel_3rd"/>
    <property type="match status" value="1"/>
</dbReference>
<dbReference type="AlphaFoldDB" id="A0A4R0P085"/>
<evidence type="ECO:0000256" key="4">
    <source>
        <dbReference type="ARBA" id="ARBA00022692"/>
    </source>
</evidence>
<evidence type="ECO:0000256" key="1">
    <source>
        <dbReference type="ARBA" id="ARBA00004651"/>
    </source>
</evidence>
<evidence type="ECO:0000256" key="6">
    <source>
        <dbReference type="ARBA" id="ARBA00023136"/>
    </source>
</evidence>
<evidence type="ECO:0000313" key="10">
    <source>
        <dbReference type="EMBL" id="TCD05596.1"/>
    </source>
</evidence>
<organism evidence="10 11">
    <name type="scientific">Pedobacter frigidisoli</name>
    <dbReference type="NCBI Taxonomy" id="2530455"/>
    <lineage>
        <taxon>Bacteria</taxon>
        <taxon>Pseudomonadati</taxon>
        <taxon>Bacteroidota</taxon>
        <taxon>Sphingobacteriia</taxon>
        <taxon>Sphingobacteriales</taxon>
        <taxon>Sphingobacteriaceae</taxon>
        <taxon>Pedobacter</taxon>
    </lineage>
</organism>
<keyword evidence="3" id="KW-1003">Cell membrane</keyword>
<evidence type="ECO:0000256" key="3">
    <source>
        <dbReference type="ARBA" id="ARBA00022475"/>
    </source>
</evidence>
<dbReference type="Proteomes" id="UP000291485">
    <property type="component" value="Unassembled WGS sequence"/>
</dbReference>
<keyword evidence="6 7" id="KW-0472">Membrane</keyword>
<protein>
    <submittedName>
        <fullName evidence="10">Mechanosensitive ion channel</fullName>
    </submittedName>
</protein>
<evidence type="ECO:0000313" key="11">
    <source>
        <dbReference type="Proteomes" id="UP000291485"/>
    </source>
</evidence>
<evidence type="ECO:0000256" key="7">
    <source>
        <dbReference type="SAM" id="Phobius"/>
    </source>
</evidence>
<evidence type="ECO:0000256" key="5">
    <source>
        <dbReference type="ARBA" id="ARBA00022989"/>
    </source>
</evidence>
<dbReference type="Gene3D" id="3.30.70.100">
    <property type="match status" value="1"/>
</dbReference>
<dbReference type="SUPFAM" id="SSF50182">
    <property type="entry name" value="Sm-like ribonucleoproteins"/>
    <property type="match status" value="1"/>
</dbReference>
<evidence type="ECO:0000256" key="2">
    <source>
        <dbReference type="ARBA" id="ARBA00008017"/>
    </source>
</evidence>
<accession>A0A4R0P085</accession>
<feature type="domain" description="Mechanosensitive ion channel MscS" evidence="8">
    <location>
        <begin position="121"/>
        <end position="187"/>
    </location>
</feature>
<comment type="similarity">
    <text evidence="2">Belongs to the MscS (TC 1.A.23) family.</text>
</comment>
<name>A0A4R0P085_9SPHI</name>
<dbReference type="SUPFAM" id="SSF82861">
    <property type="entry name" value="Mechanosensitive channel protein MscS (YggB), transmembrane region"/>
    <property type="match status" value="1"/>
</dbReference>
<dbReference type="InterPro" id="IPR052702">
    <property type="entry name" value="MscS-like_channel"/>
</dbReference>
<dbReference type="Pfam" id="PF00924">
    <property type="entry name" value="MS_channel_2nd"/>
    <property type="match status" value="1"/>
</dbReference>
<proteinExistence type="inferred from homology"/>
<dbReference type="PANTHER" id="PTHR30347">
    <property type="entry name" value="POTASSIUM CHANNEL RELATED"/>
    <property type="match status" value="1"/>
</dbReference>
<comment type="subcellular location">
    <subcellularLocation>
        <location evidence="1">Cell membrane</location>
        <topology evidence="1">Multi-pass membrane protein</topology>
    </subcellularLocation>
</comment>
<feature type="transmembrane region" description="Helical" evidence="7">
    <location>
        <begin position="35"/>
        <end position="56"/>
    </location>
</feature>
<dbReference type="GO" id="GO:0005886">
    <property type="term" value="C:plasma membrane"/>
    <property type="evidence" value="ECO:0007669"/>
    <property type="project" value="UniProtKB-SubCell"/>
</dbReference>
<dbReference type="SUPFAM" id="SSF82689">
    <property type="entry name" value="Mechanosensitive channel protein MscS (YggB), C-terminal domain"/>
    <property type="match status" value="1"/>
</dbReference>
<dbReference type="InterPro" id="IPR010920">
    <property type="entry name" value="LSM_dom_sf"/>
</dbReference>
<dbReference type="InterPro" id="IPR011066">
    <property type="entry name" value="MscS_channel_C_sf"/>
</dbReference>
<keyword evidence="11" id="KW-1185">Reference proteome</keyword>
<feature type="domain" description="Mechanosensitive ion channel MscS C-terminal" evidence="9">
    <location>
        <begin position="196"/>
        <end position="278"/>
    </location>
</feature>
<keyword evidence="5 7" id="KW-1133">Transmembrane helix</keyword>
<dbReference type="InterPro" id="IPR011014">
    <property type="entry name" value="MscS_channel_TM-2"/>
</dbReference>
<feature type="transmembrane region" description="Helical" evidence="7">
    <location>
        <begin position="104"/>
        <end position="127"/>
    </location>
</feature>
<gene>
    <name evidence="10" type="ORF">EZ449_16015</name>
</gene>
<dbReference type="PANTHER" id="PTHR30347:SF1">
    <property type="entry name" value="MECHANOSENSITIVE CHANNEL MSCK"/>
    <property type="match status" value="1"/>
</dbReference>
<evidence type="ECO:0000259" key="8">
    <source>
        <dbReference type="Pfam" id="PF00924"/>
    </source>
</evidence>
<dbReference type="EMBL" id="SJSN01000013">
    <property type="protein sequence ID" value="TCD05596.1"/>
    <property type="molecule type" value="Genomic_DNA"/>
</dbReference>
<comment type="caution">
    <text evidence="10">The sequence shown here is derived from an EMBL/GenBank/DDBJ whole genome shotgun (WGS) entry which is preliminary data.</text>
</comment>
<dbReference type="Gene3D" id="2.30.30.60">
    <property type="match status" value="1"/>
</dbReference>
<dbReference type="GO" id="GO:0008381">
    <property type="term" value="F:mechanosensitive monoatomic ion channel activity"/>
    <property type="evidence" value="ECO:0007669"/>
    <property type="project" value="UniProtKB-ARBA"/>
</dbReference>
<dbReference type="InterPro" id="IPR006685">
    <property type="entry name" value="MscS_channel_2nd"/>
</dbReference>
<keyword evidence="4 7" id="KW-0812">Transmembrane</keyword>
<sequence>MGHNFPLFEYLSQPLISFLSRDRTIGNYTFSINSLFLFFAIMSISVIVSKVVSFFASDDHLMSNKDKEAKKQRLGSWVLLVRIFILSTGLFLAIAAAGIPMDRITIIIGALGVGIGFGLQTLVNNLVSGLIIAFEKPVNVGDIVDVDGQGGRMKSIGFRSSVITTWDGADLVMPNGDLLNSHLMNWTLAGNKKRASIVVGVAYNTDLEKCRQVLKDILDAEERILKSPPPIVQFEQFGTSSIDLKIYFWTKHMSENNATKSDLVISITNAFKEKNIIIPFPQQDIHILSPEENKK</sequence>
<dbReference type="InterPro" id="IPR023408">
    <property type="entry name" value="MscS_beta-dom_sf"/>
</dbReference>
<dbReference type="Gene3D" id="1.10.287.1260">
    <property type="match status" value="1"/>
</dbReference>
<feature type="transmembrane region" description="Helical" evidence="7">
    <location>
        <begin position="77"/>
        <end position="98"/>
    </location>
</feature>
<evidence type="ECO:0000259" key="9">
    <source>
        <dbReference type="Pfam" id="PF21082"/>
    </source>
</evidence>
<dbReference type="OrthoDB" id="9809206at2"/>
<reference evidence="10 11" key="1">
    <citation type="submission" date="2019-02" db="EMBL/GenBank/DDBJ databases">
        <title>Pedobacter sp. RP-3-11 sp. nov., isolated from Arctic soil.</title>
        <authorList>
            <person name="Dahal R.H."/>
        </authorList>
    </citation>
    <scope>NUCLEOTIDE SEQUENCE [LARGE SCALE GENOMIC DNA]</scope>
    <source>
        <strain evidence="10 11">RP-3-11</strain>
    </source>
</reference>
<dbReference type="InterPro" id="IPR049278">
    <property type="entry name" value="MS_channel_C"/>
</dbReference>